<dbReference type="Pfam" id="PF01195">
    <property type="entry name" value="Pept_tRNA_hydro"/>
    <property type="match status" value="1"/>
</dbReference>
<feature type="binding site" evidence="7">
    <location>
        <position position="131"/>
    </location>
    <ligand>
        <name>tRNA</name>
        <dbReference type="ChEBI" id="CHEBI:17843"/>
    </ligand>
</feature>
<reference evidence="10 11" key="1">
    <citation type="submission" date="2023-01" db="EMBL/GenBank/DDBJ databases">
        <title>Novel diversity within Roseofilum (Cyanobacteria; Desertifilaceae) from marine benthic mats with descriptions of four novel species.</title>
        <authorList>
            <person name="Wang Y."/>
            <person name="Berthold D.E."/>
            <person name="Hu J."/>
            <person name="Lefler F.W."/>
            <person name="Laughinghouse H.D. IV."/>
        </authorList>
    </citation>
    <scope>NUCLEOTIDE SEQUENCE [LARGE SCALE GENOMIC DNA]</scope>
    <source>
        <strain evidence="10 11">BLCC-M154</strain>
    </source>
</reference>
<evidence type="ECO:0000256" key="8">
    <source>
        <dbReference type="RuleBase" id="RU000673"/>
    </source>
</evidence>
<evidence type="ECO:0000256" key="4">
    <source>
        <dbReference type="ARBA" id="ARBA00022884"/>
    </source>
</evidence>
<dbReference type="SUPFAM" id="SSF53178">
    <property type="entry name" value="Peptidyl-tRNA hydrolase-like"/>
    <property type="match status" value="1"/>
</dbReference>
<feature type="binding site" evidence="7">
    <location>
        <position position="85"/>
    </location>
    <ligand>
        <name>tRNA</name>
        <dbReference type="ChEBI" id="CHEBI:17843"/>
    </ligand>
</feature>
<evidence type="ECO:0000256" key="7">
    <source>
        <dbReference type="HAMAP-Rule" id="MF_00083"/>
    </source>
</evidence>
<evidence type="ECO:0000256" key="6">
    <source>
        <dbReference type="ARBA" id="ARBA00050038"/>
    </source>
</evidence>
<proteinExistence type="inferred from homology"/>
<evidence type="ECO:0000256" key="9">
    <source>
        <dbReference type="RuleBase" id="RU004320"/>
    </source>
</evidence>
<feature type="site" description="Discriminates between blocked and unblocked aminoacyl-tRNA" evidence="7">
    <location>
        <position position="26"/>
    </location>
</feature>
<keyword evidence="2 7" id="KW-0820">tRNA-binding</keyword>
<dbReference type="PANTHER" id="PTHR17224">
    <property type="entry name" value="PEPTIDYL-TRNA HYDROLASE"/>
    <property type="match status" value="1"/>
</dbReference>
<accession>A0ABT7AQ66</accession>
<comment type="similarity">
    <text evidence="5 7 9">Belongs to the PTH family.</text>
</comment>
<dbReference type="PROSITE" id="PS01195">
    <property type="entry name" value="PEPT_TRNA_HYDROL_1"/>
    <property type="match status" value="1"/>
</dbReference>
<keyword evidence="11" id="KW-1185">Reference proteome</keyword>
<evidence type="ECO:0000256" key="2">
    <source>
        <dbReference type="ARBA" id="ARBA00022555"/>
    </source>
</evidence>
<evidence type="ECO:0000313" key="10">
    <source>
        <dbReference type="EMBL" id="MDJ1169047.1"/>
    </source>
</evidence>
<sequence>MNSERSPKPKEQPTPVIPQLIVGLGNPGTQYDGTRHNIGFDIVDELARRWNASGSANKKFQGWFAEAPWTNGQKLRLLKPSTYMNRSGQSIRAVLDWYKLPQNSVLIVYDDMDLPVGRIRLRLSGSAGGHNGMKSAIAHLGTQDFPRLRVGIGSSQSPDTNSKDTVSHVLGKFSPSEAQIINDVIPGAADAIEISLKQGVEKAMNLYNNRLFAALEQRS</sequence>
<dbReference type="CDD" id="cd00462">
    <property type="entry name" value="PTH"/>
    <property type="match status" value="1"/>
</dbReference>
<comment type="subunit">
    <text evidence="7">Monomer.</text>
</comment>
<dbReference type="InterPro" id="IPR018171">
    <property type="entry name" value="Pept_tRNA_hydro_CS"/>
</dbReference>
<protein>
    <recommendedName>
        <fullName evidence="6 7">Peptidyl-tRNA hydrolase</fullName>
        <shortName evidence="7">Pth</shortName>
        <ecNumber evidence="1 7">3.1.1.29</ecNumber>
    </recommendedName>
</protein>
<comment type="function">
    <text evidence="7">Hydrolyzes ribosome-free peptidyl-tRNAs (with 1 or more amino acids incorporated), which drop off the ribosome during protein synthesis, or as a result of ribosome stalling.</text>
</comment>
<dbReference type="Proteomes" id="UP001235303">
    <property type="component" value="Unassembled WGS sequence"/>
</dbReference>
<dbReference type="PANTHER" id="PTHR17224:SF1">
    <property type="entry name" value="PEPTIDYL-TRNA HYDROLASE"/>
    <property type="match status" value="1"/>
</dbReference>
<dbReference type="NCBIfam" id="TIGR00447">
    <property type="entry name" value="pth"/>
    <property type="match status" value="1"/>
</dbReference>
<evidence type="ECO:0000256" key="1">
    <source>
        <dbReference type="ARBA" id="ARBA00013260"/>
    </source>
</evidence>
<dbReference type="EMBL" id="JAQOSP010000041">
    <property type="protein sequence ID" value="MDJ1169047.1"/>
    <property type="molecule type" value="Genomic_DNA"/>
</dbReference>
<dbReference type="RefSeq" id="WP_283752808.1">
    <property type="nucleotide sequence ID" value="NZ_JAQOSP010000041.1"/>
</dbReference>
<dbReference type="InterPro" id="IPR001328">
    <property type="entry name" value="Pept_tRNA_hydro"/>
</dbReference>
<comment type="caution">
    <text evidence="10">The sequence shown here is derived from an EMBL/GenBank/DDBJ whole genome shotgun (WGS) entry which is preliminary data.</text>
</comment>
<feature type="binding site" evidence="7">
    <location>
        <position position="31"/>
    </location>
    <ligand>
        <name>tRNA</name>
        <dbReference type="ChEBI" id="CHEBI:17843"/>
    </ligand>
</feature>
<feature type="binding site" evidence="7">
    <location>
        <position position="83"/>
    </location>
    <ligand>
        <name>tRNA</name>
        <dbReference type="ChEBI" id="CHEBI:17843"/>
    </ligand>
</feature>
<dbReference type="HAMAP" id="MF_00083">
    <property type="entry name" value="Pept_tRNA_hydro_bact"/>
    <property type="match status" value="1"/>
</dbReference>
<dbReference type="Gene3D" id="3.40.50.1470">
    <property type="entry name" value="Peptidyl-tRNA hydrolase"/>
    <property type="match status" value="1"/>
</dbReference>
<keyword evidence="4 7" id="KW-0694">RNA-binding</keyword>
<comment type="catalytic activity">
    <reaction evidence="7 8">
        <text>an N-acyl-L-alpha-aminoacyl-tRNA + H2O = an N-acyl-L-amino acid + a tRNA + H(+)</text>
        <dbReference type="Rhea" id="RHEA:54448"/>
        <dbReference type="Rhea" id="RHEA-COMP:10123"/>
        <dbReference type="Rhea" id="RHEA-COMP:13883"/>
        <dbReference type="ChEBI" id="CHEBI:15377"/>
        <dbReference type="ChEBI" id="CHEBI:15378"/>
        <dbReference type="ChEBI" id="CHEBI:59874"/>
        <dbReference type="ChEBI" id="CHEBI:78442"/>
        <dbReference type="ChEBI" id="CHEBI:138191"/>
        <dbReference type="EC" id="3.1.1.29"/>
    </reaction>
</comment>
<organism evidence="10 11">
    <name type="scientific">Roseofilum acuticapitatum BLCC-M154</name>
    <dbReference type="NCBI Taxonomy" id="3022444"/>
    <lineage>
        <taxon>Bacteria</taxon>
        <taxon>Bacillati</taxon>
        <taxon>Cyanobacteriota</taxon>
        <taxon>Cyanophyceae</taxon>
        <taxon>Desertifilales</taxon>
        <taxon>Desertifilaceae</taxon>
        <taxon>Roseofilum</taxon>
        <taxon>Roseofilum acuticapitatum</taxon>
    </lineage>
</organism>
<evidence type="ECO:0000256" key="5">
    <source>
        <dbReference type="ARBA" id="ARBA00038063"/>
    </source>
</evidence>
<feature type="site" description="Stabilizes the basic form of H active site to accept a proton" evidence="7">
    <location>
        <position position="110"/>
    </location>
</feature>
<feature type="active site" description="Proton acceptor" evidence="7">
    <location>
        <position position="36"/>
    </location>
</feature>
<comment type="function">
    <text evidence="7">Catalyzes the release of premature peptidyl moieties from peptidyl-tRNA molecules trapped in stalled 50S ribosomal subunits, and thus maintains levels of free tRNAs and 50S ribosomes.</text>
</comment>
<dbReference type="GO" id="GO:0004045">
    <property type="term" value="F:peptidyl-tRNA hydrolase activity"/>
    <property type="evidence" value="ECO:0007669"/>
    <property type="project" value="UniProtKB-EC"/>
</dbReference>
<comment type="subcellular location">
    <subcellularLocation>
        <location evidence="7">Cytoplasm</location>
    </subcellularLocation>
</comment>
<evidence type="ECO:0000313" key="11">
    <source>
        <dbReference type="Proteomes" id="UP001235303"/>
    </source>
</evidence>
<name>A0ABT7AQ66_9CYAN</name>
<keyword evidence="3 7" id="KW-0378">Hydrolase</keyword>
<keyword evidence="7" id="KW-0963">Cytoplasm</keyword>
<dbReference type="EC" id="3.1.1.29" evidence="1 7"/>
<gene>
    <name evidence="7 10" type="primary">pth</name>
    <name evidence="10" type="ORF">PMG71_06375</name>
</gene>
<dbReference type="InterPro" id="IPR036416">
    <property type="entry name" value="Pept_tRNA_hydro_sf"/>
</dbReference>
<evidence type="ECO:0000256" key="3">
    <source>
        <dbReference type="ARBA" id="ARBA00022801"/>
    </source>
</evidence>